<dbReference type="eggNOG" id="COG0747">
    <property type="taxonomic scope" value="Bacteria"/>
</dbReference>
<protein>
    <recommendedName>
        <fullName evidence="5">Solute-binding protein family 5 domain-containing protein</fullName>
    </recommendedName>
</protein>
<proteinExistence type="inferred from homology"/>
<dbReference type="Gene3D" id="3.40.190.10">
    <property type="entry name" value="Periplasmic binding protein-like II"/>
    <property type="match status" value="1"/>
</dbReference>
<comment type="caution">
    <text evidence="6">The sequence shown here is derived from an EMBL/GenBank/DDBJ whole genome shotgun (WGS) entry which is preliminary data.</text>
</comment>
<evidence type="ECO:0000313" key="6">
    <source>
        <dbReference type="EMBL" id="EEW93123.1"/>
    </source>
</evidence>
<dbReference type="PANTHER" id="PTHR30290:SF9">
    <property type="entry name" value="OLIGOPEPTIDE-BINDING PROTEIN APPA"/>
    <property type="match status" value="1"/>
</dbReference>
<dbReference type="AlphaFoldDB" id="D0BJ70"/>
<dbReference type="PIRSF" id="PIRSF002741">
    <property type="entry name" value="MppA"/>
    <property type="match status" value="1"/>
</dbReference>
<feature type="signal peptide" evidence="4">
    <location>
        <begin position="1"/>
        <end position="26"/>
    </location>
</feature>
<dbReference type="GO" id="GO:0043190">
    <property type="term" value="C:ATP-binding cassette (ABC) transporter complex"/>
    <property type="evidence" value="ECO:0007669"/>
    <property type="project" value="InterPro"/>
</dbReference>
<dbReference type="HOGENOM" id="CLU_017028_8_0_9"/>
<evidence type="ECO:0000256" key="3">
    <source>
        <dbReference type="ARBA" id="ARBA00022729"/>
    </source>
</evidence>
<keyword evidence="7" id="KW-1185">Reference proteome</keyword>
<dbReference type="GO" id="GO:0042597">
    <property type="term" value="C:periplasmic space"/>
    <property type="evidence" value="ECO:0007669"/>
    <property type="project" value="UniProtKB-ARBA"/>
</dbReference>
<dbReference type="GO" id="GO:1904680">
    <property type="term" value="F:peptide transmembrane transporter activity"/>
    <property type="evidence" value="ECO:0007669"/>
    <property type="project" value="TreeGrafter"/>
</dbReference>
<evidence type="ECO:0000259" key="5">
    <source>
        <dbReference type="Pfam" id="PF00496"/>
    </source>
</evidence>
<dbReference type="RefSeq" id="WP_006702278.1">
    <property type="nucleotide sequence ID" value="NZ_KI391971.1"/>
</dbReference>
<dbReference type="PANTHER" id="PTHR30290">
    <property type="entry name" value="PERIPLASMIC BINDING COMPONENT OF ABC TRANSPORTER"/>
    <property type="match status" value="1"/>
</dbReference>
<dbReference type="GO" id="GO:0015833">
    <property type="term" value="P:peptide transport"/>
    <property type="evidence" value="ECO:0007669"/>
    <property type="project" value="TreeGrafter"/>
</dbReference>
<keyword evidence="2" id="KW-0813">Transport</keyword>
<evidence type="ECO:0000256" key="1">
    <source>
        <dbReference type="ARBA" id="ARBA00005695"/>
    </source>
</evidence>
<dbReference type="InterPro" id="IPR000914">
    <property type="entry name" value="SBP_5_dom"/>
</dbReference>
<evidence type="ECO:0000256" key="2">
    <source>
        <dbReference type="ARBA" id="ARBA00022448"/>
    </source>
</evidence>
<keyword evidence="3 4" id="KW-0732">Signal</keyword>
<dbReference type="InterPro" id="IPR030678">
    <property type="entry name" value="Peptide/Ni-bd"/>
</dbReference>
<dbReference type="Proteomes" id="UP000002939">
    <property type="component" value="Unassembled WGS sequence"/>
</dbReference>
<dbReference type="STRING" id="626369.HMPREF0446_00005"/>
<dbReference type="PROSITE" id="PS51257">
    <property type="entry name" value="PROKAR_LIPOPROTEIN"/>
    <property type="match status" value="1"/>
</dbReference>
<evidence type="ECO:0000313" key="7">
    <source>
        <dbReference type="Proteomes" id="UP000002939"/>
    </source>
</evidence>
<gene>
    <name evidence="6" type="ORF">HMPREF0446_00005</name>
</gene>
<dbReference type="CDD" id="cd08510">
    <property type="entry name" value="PBP2_Lactococcal_OppA_like"/>
    <property type="match status" value="1"/>
</dbReference>
<reference evidence="6" key="1">
    <citation type="submission" date="2009-09" db="EMBL/GenBank/DDBJ databases">
        <authorList>
            <consortium name="The Broad Institute Genome Sequencing Platform"/>
            <person name="Ward D."/>
            <person name="Feldgarden M."/>
            <person name="Earl A."/>
            <person name="Young S.K."/>
            <person name="Zeng Q."/>
            <person name="Koehrsen M."/>
            <person name="Alvarado L."/>
            <person name="Berlin A."/>
            <person name="Bochicchio J."/>
            <person name="Borenstein D."/>
            <person name="Chapman S.B."/>
            <person name="Chen Z."/>
            <person name="Engels R."/>
            <person name="Freedman E."/>
            <person name="Gellesch M."/>
            <person name="Goldberg J."/>
            <person name="Griggs A."/>
            <person name="Gujja S."/>
            <person name="Heilman E."/>
            <person name="Heiman D."/>
            <person name="Hepburn T."/>
            <person name="Howarth C."/>
            <person name="Jen D."/>
            <person name="Larson L."/>
            <person name="Lewis B."/>
            <person name="Mehta T."/>
            <person name="Park D."/>
            <person name="Pearson M."/>
            <person name="Roberts A."/>
            <person name="Saif S."/>
            <person name="Shea T."/>
            <person name="Shenoy N."/>
            <person name="Sisk P."/>
            <person name="Stolte C."/>
            <person name="Sykes S."/>
            <person name="Thomson T."/>
            <person name="Walk T."/>
            <person name="White J."/>
            <person name="Yandava C."/>
            <person name="Sibley C.D."/>
            <person name="Field T.R."/>
            <person name="Grinwis M."/>
            <person name="Eshaghurshan C.S."/>
            <person name="Surette M.G."/>
            <person name="Haas B."/>
            <person name="Nusbaum C."/>
            <person name="Birren B."/>
        </authorList>
    </citation>
    <scope>NUCLEOTIDE SEQUENCE [LARGE SCALE GENOMIC DNA]</scope>
    <source>
        <strain evidence="6">ATCC 700633</strain>
    </source>
</reference>
<accession>D0BJ70</accession>
<dbReference type="OrthoDB" id="9796817at2"/>
<evidence type="ECO:0000256" key="4">
    <source>
        <dbReference type="SAM" id="SignalP"/>
    </source>
</evidence>
<sequence>MKKQSKAILSSLAVVAVLGACSPKNSTNGANDSNAQDRTFAKEVTHEGTPIKGGTLKYAIVSASPFNGLFIDELASDSTDSALAGYVDGTMFEYDENRKLVNSGLASLEFDVPRKTVKVTLNSKDYKWSDGQPVTIDDYIFTYEGIGDKDYTGIRYDANYKNIEGMEEFHNGQASSISGLEKIDDYSVKIHYKEMTPSMKLAGGPISPYIMPKHIFSTIPVKDWEQSDYVRGTKVVGLGAFTIESIVPGESVTYKANEYYYKGRPKLDKVVAELVSPDSIVSEMKAGKYDIASMPRAQFDTYKDLTNVTLLGSEDSAYEYIAFQLGKWDESIGKNVMNPNSKMSDPVLRQAIAYALDIDQAGKSLYNGLQRGTNSLIIPFFKDVYNKDQEGFSYNPEKAKKMLDDAGYKDVDGDGLRENKDGSKLTINFIARTRDDANESLIQQYLLWWKEIGLNVQLVNGRTMEVNSFYDKIEANDPEIDMYTAGWNTGFDPDPTGLYGEDAKFNFTRFVSKEQTDIFNKINSEAAFDDAKNIEFYKEWQKYVHDQAYVFPTLIGDQITAVNKRVKYYSTDIASNNKKNAINEMELVADTPVK</sequence>
<dbReference type="Pfam" id="PF00496">
    <property type="entry name" value="SBP_bac_5"/>
    <property type="match status" value="1"/>
</dbReference>
<comment type="similarity">
    <text evidence="1">Belongs to the bacterial solute-binding protein 5 family.</text>
</comment>
<dbReference type="InterPro" id="IPR039424">
    <property type="entry name" value="SBP_5"/>
</dbReference>
<feature type="domain" description="Solute-binding protein family 5" evidence="5">
    <location>
        <begin position="114"/>
        <end position="499"/>
    </location>
</feature>
<dbReference type="SUPFAM" id="SSF53850">
    <property type="entry name" value="Periplasmic binding protein-like II"/>
    <property type="match status" value="1"/>
</dbReference>
<organism evidence="6 7">
    <name type="scientific">Granulicatella elegans ATCC 700633</name>
    <dbReference type="NCBI Taxonomy" id="626369"/>
    <lineage>
        <taxon>Bacteria</taxon>
        <taxon>Bacillati</taxon>
        <taxon>Bacillota</taxon>
        <taxon>Bacilli</taxon>
        <taxon>Lactobacillales</taxon>
        <taxon>Carnobacteriaceae</taxon>
        <taxon>Granulicatella</taxon>
    </lineage>
</organism>
<name>D0BJ70_9LACT</name>
<dbReference type="Gene3D" id="3.10.105.10">
    <property type="entry name" value="Dipeptide-binding Protein, Domain 3"/>
    <property type="match status" value="1"/>
</dbReference>
<feature type="chain" id="PRO_5038587041" description="Solute-binding protein family 5 domain-containing protein" evidence="4">
    <location>
        <begin position="27"/>
        <end position="594"/>
    </location>
</feature>
<dbReference type="EMBL" id="ACRF02000016">
    <property type="protein sequence ID" value="EEW93123.1"/>
    <property type="molecule type" value="Genomic_DNA"/>
</dbReference>
<reference evidence="6" key="2">
    <citation type="submission" date="2011-10" db="EMBL/GenBank/DDBJ databases">
        <title>The Genome Sequence of Granulicatella elegans ATCC 700633.</title>
        <authorList>
            <consortium name="The Broad Institute Genome Sequencing Platform"/>
            <consortium name="The Broad Institute Genome Sequencing Center for Infectious Disease"/>
            <person name="Earl A."/>
            <person name="Ward D."/>
            <person name="Feldgarden M."/>
            <person name="Gevers D."/>
            <person name="Sibley C.D."/>
            <person name="Field T.R."/>
            <person name="Grinwis M."/>
            <person name="Eshaghurshan C.S."/>
            <person name="Surette M.G."/>
            <person name="Young S.K."/>
            <person name="Zeng Q."/>
            <person name="Gargeya S."/>
            <person name="Fitzgerald M."/>
            <person name="Haas B."/>
            <person name="Abouelleil A."/>
            <person name="Alvarado L."/>
            <person name="Arachchi H.M."/>
            <person name="Berlin A."/>
            <person name="Brown A."/>
            <person name="Chapman S.B."/>
            <person name="Chen Z."/>
            <person name="Dunbar C."/>
            <person name="Freedman E."/>
            <person name="Gearin G."/>
            <person name="Goldberg J."/>
            <person name="Griggs A."/>
            <person name="Gujja S."/>
            <person name="Heiman D."/>
            <person name="Howarth C."/>
            <person name="Larson L."/>
            <person name="Lui A."/>
            <person name="MacDonald P.J.P."/>
            <person name="Montmayeur A."/>
            <person name="Murphy C."/>
            <person name="Neiman D."/>
            <person name="Pearson M."/>
            <person name="Priest M."/>
            <person name="Roberts A."/>
            <person name="Saif S."/>
            <person name="Shea T."/>
            <person name="Shenoy N."/>
            <person name="Sisk P."/>
            <person name="Stolte C."/>
            <person name="Sykes S."/>
            <person name="Wortman J."/>
            <person name="Nusbaum C."/>
            <person name="Birren B."/>
        </authorList>
    </citation>
    <scope>NUCLEOTIDE SEQUENCE [LARGE SCALE GENOMIC DNA]</scope>
    <source>
        <strain evidence="6">ATCC 700633</strain>
    </source>
</reference>